<keyword evidence="2" id="KW-1185">Reference proteome</keyword>
<evidence type="ECO:0000313" key="2">
    <source>
        <dbReference type="Proteomes" id="UP001056500"/>
    </source>
</evidence>
<dbReference type="InterPro" id="IPR016181">
    <property type="entry name" value="Acyl_CoA_acyltransferase"/>
</dbReference>
<dbReference type="SUPFAM" id="SSF55729">
    <property type="entry name" value="Acyl-CoA N-acyltransferases (Nat)"/>
    <property type="match status" value="1"/>
</dbReference>
<accession>A0ABY4W8E5</accession>
<dbReference type="EMBL" id="CP098755">
    <property type="protein sequence ID" value="USG63292.1"/>
    <property type="molecule type" value="Genomic_DNA"/>
</dbReference>
<gene>
    <name evidence="1" type="ORF">NDK47_13945</name>
</gene>
<dbReference type="Proteomes" id="UP001056500">
    <property type="component" value="Chromosome"/>
</dbReference>
<proteinExistence type="predicted"/>
<protein>
    <recommendedName>
        <fullName evidence="3">GNAT family N-acetyltransferase</fullName>
    </recommendedName>
</protein>
<evidence type="ECO:0000313" key="1">
    <source>
        <dbReference type="EMBL" id="USG63292.1"/>
    </source>
</evidence>
<name>A0ABY4W8E5_9BACL</name>
<sequence>MSYYFALCSSEMYQQKYLEFLLEHYHELHLPYAFPETFSYLASPVLMGKGCFLCFNDEYEVIGAFGFIFGTGEHEYTDTDIVQIQAVFILKHYRKSYLFLHSLQFFIQYLAQQRGEVREIRFWSPADEPLRRLFDKLAQRVASVQMEFGTLDEYRASFEAWQAYAAKFPVEKYFDL</sequence>
<reference evidence="1" key="1">
    <citation type="submission" date="2022-06" db="EMBL/GenBank/DDBJ databases">
        <title>Genome sequencing of Brevibacillus sp. BB3-R1.</title>
        <authorList>
            <person name="Heo J."/>
            <person name="Lee D."/>
            <person name="Won M."/>
            <person name="Han B.-H."/>
            <person name="Hong S.-B."/>
            <person name="Kwon S.-W."/>
        </authorList>
    </citation>
    <scope>NUCLEOTIDE SEQUENCE</scope>
    <source>
        <strain evidence="1">BB3-R1</strain>
    </source>
</reference>
<organism evidence="1 2">
    <name type="scientific">Brevibacillus ruminantium</name>
    <dbReference type="NCBI Taxonomy" id="2950604"/>
    <lineage>
        <taxon>Bacteria</taxon>
        <taxon>Bacillati</taxon>
        <taxon>Bacillota</taxon>
        <taxon>Bacilli</taxon>
        <taxon>Bacillales</taxon>
        <taxon>Paenibacillaceae</taxon>
        <taxon>Brevibacillus</taxon>
    </lineage>
</organism>
<dbReference type="RefSeq" id="WP_251870374.1">
    <property type="nucleotide sequence ID" value="NZ_CP098755.1"/>
</dbReference>
<evidence type="ECO:0008006" key="3">
    <source>
        <dbReference type="Google" id="ProtNLM"/>
    </source>
</evidence>